<dbReference type="Pfam" id="PF00383">
    <property type="entry name" value="dCMP_cyt_deam_1"/>
    <property type="match status" value="1"/>
</dbReference>
<evidence type="ECO:0000256" key="1">
    <source>
        <dbReference type="ARBA" id="ARBA00022723"/>
    </source>
</evidence>
<evidence type="ECO:0000259" key="3">
    <source>
        <dbReference type="PROSITE" id="PS51747"/>
    </source>
</evidence>
<dbReference type="Proteomes" id="UP000092634">
    <property type="component" value="Unassembled WGS sequence"/>
</dbReference>
<dbReference type="PROSITE" id="PS51747">
    <property type="entry name" value="CYT_DCMP_DEAMINASES_2"/>
    <property type="match status" value="1"/>
</dbReference>
<dbReference type="PROSITE" id="PS00903">
    <property type="entry name" value="CYT_DCMP_DEAMINASES_1"/>
    <property type="match status" value="1"/>
</dbReference>
<dbReference type="EMBL" id="MAQB02000001">
    <property type="protein sequence ID" value="OFJ48308.1"/>
    <property type="molecule type" value="Genomic_DNA"/>
</dbReference>
<proteinExistence type="predicted"/>
<evidence type="ECO:0000256" key="2">
    <source>
        <dbReference type="ARBA" id="ARBA00022833"/>
    </source>
</evidence>
<evidence type="ECO:0000313" key="4">
    <source>
        <dbReference type="EMBL" id="OFJ48308.1"/>
    </source>
</evidence>
<sequence length="405" mass="42849">MNKTIDIQAAVAIAAAEAMAAKTQGTFGVGGVLLDGAGNVLQSMHNNVVRRGLVFDPTAHGERQLVDWYFAERAKGTPLPAPGELTIVTSLDPCCMCTGAILAAGFNVVVAASDAKAGINYDGAATFTALPAPLQAQAGRSFCYPAVRGATEYARGPSGAAPKSFFIGKSIHEATQALCSLVFEATSAQVMQLLSAGDDGPRRDPVTLPSEHAVVRALRRRYPDALTYRCDPHAPDAGLAPFLHAAMEQDVRDGGQGDAAALLDSFGNLLLCMPGQLARSPIRTPFMECTRQYAQLRYELMAGAEPALQEEIKSYLGHPKHGTFVLAVGPDDSAASFMTLGAYGSTMEGALPENNPAQFQYVRPAMTQDALLALCNAMPPLYRKLIRIRPCQVADQALVKALAQA</sequence>
<keyword evidence="1" id="KW-0479">Metal-binding</keyword>
<dbReference type="InterPro" id="IPR016192">
    <property type="entry name" value="APOBEC/CMP_deaminase_Zn-bd"/>
</dbReference>
<feature type="domain" description="CMP/dCMP-type deaminase" evidence="3">
    <location>
        <begin position="5"/>
        <end position="122"/>
    </location>
</feature>
<dbReference type="GO" id="GO:0008270">
    <property type="term" value="F:zinc ion binding"/>
    <property type="evidence" value="ECO:0007669"/>
    <property type="project" value="InterPro"/>
</dbReference>
<dbReference type="GO" id="GO:0016787">
    <property type="term" value="F:hydrolase activity"/>
    <property type="evidence" value="ECO:0007669"/>
    <property type="project" value="InterPro"/>
</dbReference>
<reference evidence="4 5" key="1">
    <citation type="submission" date="2016-10" db="EMBL/GenBank/DDBJ databases">
        <title>Updated version of Genome Assembly of Janthinobacterium lividum ERGS5:01.</title>
        <authorList>
            <person name="Kumar R."/>
            <person name="Acharya V."/>
            <person name="Singh D."/>
        </authorList>
    </citation>
    <scope>NUCLEOTIDE SEQUENCE [LARGE SCALE GENOMIC DNA]</scope>
    <source>
        <strain evidence="4 5">ERGS5:01</strain>
    </source>
</reference>
<protein>
    <recommendedName>
        <fullName evidence="3">CMP/dCMP-type deaminase domain-containing protein</fullName>
    </recommendedName>
</protein>
<dbReference type="Gene3D" id="3.40.140.10">
    <property type="entry name" value="Cytidine Deaminase, domain 2"/>
    <property type="match status" value="1"/>
</dbReference>
<dbReference type="InterPro" id="IPR016193">
    <property type="entry name" value="Cytidine_deaminase-like"/>
</dbReference>
<comment type="caution">
    <text evidence="4">The sequence shown here is derived from an EMBL/GenBank/DDBJ whole genome shotgun (WGS) entry which is preliminary data.</text>
</comment>
<organism evidence="4 5">
    <name type="scientific">Janthinobacterium lividum</name>
    <dbReference type="NCBI Taxonomy" id="29581"/>
    <lineage>
        <taxon>Bacteria</taxon>
        <taxon>Pseudomonadati</taxon>
        <taxon>Pseudomonadota</taxon>
        <taxon>Betaproteobacteria</taxon>
        <taxon>Burkholderiales</taxon>
        <taxon>Oxalobacteraceae</taxon>
        <taxon>Janthinobacterium</taxon>
    </lineage>
</organism>
<dbReference type="AlphaFoldDB" id="A0A1E8PPT0"/>
<evidence type="ECO:0000313" key="5">
    <source>
        <dbReference type="Proteomes" id="UP000092634"/>
    </source>
</evidence>
<dbReference type="SUPFAM" id="SSF53927">
    <property type="entry name" value="Cytidine deaminase-like"/>
    <property type="match status" value="1"/>
</dbReference>
<name>A0A1E8PPT0_9BURK</name>
<gene>
    <name evidence="4" type="ORF">BA896_004335</name>
</gene>
<dbReference type="CDD" id="cd01285">
    <property type="entry name" value="nucleoside_deaminase"/>
    <property type="match status" value="1"/>
</dbReference>
<dbReference type="InterPro" id="IPR002125">
    <property type="entry name" value="CMP_dCMP_dom"/>
</dbReference>
<accession>A0A1E8PPT0</accession>
<keyword evidence="2" id="KW-0862">Zinc</keyword>